<feature type="domain" description="PAC" evidence="18">
    <location>
        <begin position="560"/>
        <end position="611"/>
    </location>
</feature>
<evidence type="ECO:0000313" key="19">
    <source>
        <dbReference type="EMBL" id="SFL89291.1"/>
    </source>
</evidence>
<evidence type="ECO:0000256" key="13">
    <source>
        <dbReference type="ARBA" id="ARBA00023136"/>
    </source>
</evidence>
<evidence type="ECO:0000259" key="17">
    <source>
        <dbReference type="PROSITE" id="PS50112"/>
    </source>
</evidence>
<evidence type="ECO:0000256" key="14">
    <source>
        <dbReference type="SAM" id="Coils"/>
    </source>
</evidence>
<dbReference type="InterPro" id="IPR036890">
    <property type="entry name" value="HATPase_C_sf"/>
</dbReference>
<dbReference type="SUPFAM" id="SSF47384">
    <property type="entry name" value="Homodimeric domain of signal transducing histidine kinase"/>
    <property type="match status" value="1"/>
</dbReference>
<dbReference type="PANTHER" id="PTHR42878:SF15">
    <property type="entry name" value="BACTERIOPHYTOCHROME"/>
    <property type="match status" value="1"/>
</dbReference>
<evidence type="ECO:0000256" key="12">
    <source>
        <dbReference type="ARBA" id="ARBA00023012"/>
    </source>
</evidence>
<dbReference type="Gene3D" id="3.30.450.20">
    <property type="entry name" value="PAS domain"/>
    <property type="match status" value="4"/>
</dbReference>
<dbReference type="STRING" id="52442.SAMN05421880_10241"/>
<evidence type="ECO:0000256" key="4">
    <source>
        <dbReference type="ARBA" id="ARBA00022475"/>
    </source>
</evidence>
<dbReference type="Pfam" id="PF13426">
    <property type="entry name" value="PAS_9"/>
    <property type="match status" value="2"/>
</dbReference>
<keyword evidence="4" id="KW-1003">Cell membrane</keyword>
<dbReference type="InterPro" id="IPR036097">
    <property type="entry name" value="HisK_dim/P_sf"/>
</dbReference>
<dbReference type="EC" id="2.7.13.3" evidence="3"/>
<dbReference type="PRINTS" id="PR00344">
    <property type="entry name" value="BCTRLSENSOR"/>
</dbReference>
<keyword evidence="11 15" id="KW-1133">Transmembrane helix</keyword>
<evidence type="ECO:0000256" key="2">
    <source>
        <dbReference type="ARBA" id="ARBA00004429"/>
    </source>
</evidence>
<dbReference type="InterPro" id="IPR035965">
    <property type="entry name" value="PAS-like_dom_sf"/>
</dbReference>
<protein>
    <recommendedName>
        <fullName evidence="3">histidine kinase</fullName>
        <ecNumber evidence="3">2.7.13.3</ecNumber>
    </recommendedName>
</protein>
<dbReference type="GO" id="GO:0030295">
    <property type="term" value="F:protein kinase activator activity"/>
    <property type="evidence" value="ECO:0007669"/>
    <property type="project" value="TreeGrafter"/>
</dbReference>
<dbReference type="GO" id="GO:0007234">
    <property type="term" value="P:osmosensory signaling via phosphorelay pathway"/>
    <property type="evidence" value="ECO:0007669"/>
    <property type="project" value="TreeGrafter"/>
</dbReference>
<dbReference type="Gene3D" id="3.30.565.10">
    <property type="entry name" value="Histidine kinase-like ATPase, C-terminal domain"/>
    <property type="match status" value="1"/>
</dbReference>
<dbReference type="FunFam" id="3.30.565.10:FF:000006">
    <property type="entry name" value="Sensor histidine kinase WalK"/>
    <property type="match status" value="1"/>
</dbReference>
<keyword evidence="20" id="KW-1185">Reference proteome</keyword>
<dbReference type="SUPFAM" id="SSF55874">
    <property type="entry name" value="ATPase domain of HSP90 chaperone/DNA topoisomerase II/histidine kinase"/>
    <property type="match status" value="1"/>
</dbReference>
<dbReference type="Proteomes" id="UP000199561">
    <property type="component" value="Unassembled WGS sequence"/>
</dbReference>
<keyword evidence="10" id="KW-0067">ATP-binding</keyword>
<dbReference type="FunFam" id="1.10.287.130:FF:000070">
    <property type="entry name" value="Histidine kinase sensor protein"/>
    <property type="match status" value="1"/>
</dbReference>
<evidence type="ECO:0000256" key="10">
    <source>
        <dbReference type="ARBA" id="ARBA00022840"/>
    </source>
</evidence>
<keyword evidence="9" id="KW-0418">Kinase</keyword>
<dbReference type="PROSITE" id="PS50112">
    <property type="entry name" value="PAS"/>
    <property type="match status" value="1"/>
</dbReference>
<dbReference type="RefSeq" id="WP_090665895.1">
    <property type="nucleotide sequence ID" value="NZ_FOUF01000002.1"/>
</dbReference>
<dbReference type="NCBIfam" id="TIGR00229">
    <property type="entry name" value="sensory_box"/>
    <property type="match status" value="2"/>
</dbReference>
<proteinExistence type="predicted"/>
<keyword evidence="7 15" id="KW-0812">Transmembrane</keyword>
<feature type="domain" description="PAS" evidence="17">
    <location>
        <begin position="358"/>
        <end position="411"/>
    </location>
</feature>
<dbReference type="InterPro" id="IPR000014">
    <property type="entry name" value="PAS"/>
</dbReference>
<dbReference type="SUPFAM" id="SSF103190">
    <property type="entry name" value="Sensory domain-like"/>
    <property type="match status" value="2"/>
</dbReference>
<dbReference type="EMBL" id="FOUF01000002">
    <property type="protein sequence ID" value="SFL89291.1"/>
    <property type="molecule type" value="Genomic_DNA"/>
</dbReference>
<dbReference type="InterPro" id="IPR048760">
    <property type="entry name" value="VP0354-like_sensor_dom"/>
</dbReference>
<reference evidence="19 20" key="1">
    <citation type="submission" date="2016-10" db="EMBL/GenBank/DDBJ databases">
        <authorList>
            <person name="de Groot N.N."/>
        </authorList>
    </citation>
    <scope>NUCLEOTIDE SEQUENCE [LARGE SCALE GENOMIC DNA]</scope>
    <source>
        <strain evidence="19 20">Nm146</strain>
    </source>
</reference>
<dbReference type="InterPro" id="IPR004358">
    <property type="entry name" value="Sig_transdc_His_kin-like_C"/>
</dbReference>
<dbReference type="InterPro" id="IPR050351">
    <property type="entry name" value="BphY/WalK/GraS-like"/>
</dbReference>
<keyword evidence="8" id="KW-0547">Nucleotide-binding</keyword>
<evidence type="ECO:0000256" key="5">
    <source>
        <dbReference type="ARBA" id="ARBA00022553"/>
    </source>
</evidence>
<dbReference type="SMART" id="SM00388">
    <property type="entry name" value="HisKA"/>
    <property type="match status" value="1"/>
</dbReference>
<evidence type="ECO:0000256" key="1">
    <source>
        <dbReference type="ARBA" id="ARBA00000085"/>
    </source>
</evidence>
<dbReference type="InterPro" id="IPR005467">
    <property type="entry name" value="His_kinase_dom"/>
</dbReference>
<evidence type="ECO:0000256" key="6">
    <source>
        <dbReference type="ARBA" id="ARBA00022679"/>
    </source>
</evidence>
<dbReference type="GO" id="GO:0005886">
    <property type="term" value="C:plasma membrane"/>
    <property type="evidence" value="ECO:0007669"/>
    <property type="project" value="UniProtKB-SubCell"/>
</dbReference>
<evidence type="ECO:0000256" key="8">
    <source>
        <dbReference type="ARBA" id="ARBA00022741"/>
    </source>
</evidence>
<comment type="subcellular location">
    <subcellularLocation>
        <location evidence="2">Cell inner membrane</location>
        <topology evidence="2">Multi-pass membrane protein</topology>
    </subcellularLocation>
</comment>
<accession>A0A1I4LEE8</accession>
<evidence type="ECO:0000259" key="18">
    <source>
        <dbReference type="PROSITE" id="PS50113"/>
    </source>
</evidence>
<dbReference type="SMART" id="SM00091">
    <property type="entry name" value="PAS"/>
    <property type="match status" value="2"/>
</dbReference>
<organism evidence="19 20">
    <name type="scientific">Nitrosomonas nitrosa</name>
    <dbReference type="NCBI Taxonomy" id="52442"/>
    <lineage>
        <taxon>Bacteria</taxon>
        <taxon>Pseudomonadati</taxon>
        <taxon>Pseudomonadota</taxon>
        <taxon>Betaproteobacteria</taxon>
        <taxon>Nitrosomonadales</taxon>
        <taxon>Nitrosomonadaceae</taxon>
        <taxon>Nitrosomonas</taxon>
    </lineage>
</organism>
<dbReference type="GO" id="GO:0005524">
    <property type="term" value="F:ATP binding"/>
    <property type="evidence" value="ECO:0007669"/>
    <property type="project" value="UniProtKB-KW"/>
</dbReference>
<gene>
    <name evidence="19" type="ORF">SAMN05421880_10241</name>
</gene>
<evidence type="ECO:0000256" key="7">
    <source>
        <dbReference type="ARBA" id="ARBA00022692"/>
    </source>
</evidence>
<dbReference type="CDD" id="cd00082">
    <property type="entry name" value="HisKA"/>
    <property type="match status" value="1"/>
</dbReference>
<keyword evidence="12" id="KW-0902">Two-component regulatory system</keyword>
<feature type="transmembrane region" description="Helical" evidence="15">
    <location>
        <begin position="323"/>
        <end position="346"/>
    </location>
</feature>
<dbReference type="InterPro" id="IPR003594">
    <property type="entry name" value="HATPase_dom"/>
</dbReference>
<keyword evidence="13 15" id="KW-0472">Membrane</keyword>
<dbReference type="InterPro" id="IPR003661">
    <property type="entry name" value="HisK_dim/P_dom"/>
</dbReference>
<evidence type="ECO:0000256" key="11">
    <source>
        <dbReference type="ARBA" id="ARBA00022989"/>
    </source>
</evidence>
<evidence type="ECO:0000256" key="3">
    <source>
        <dbReference type="ARBA" id="ARBA00012438"/>
    </source>
</evidence>
<dbReference type="CDD" id="cd00130">
    <property type="entry name" value="PAS"/>
    <property type="match status" value="1"/>
</dbReference>
<dbReference type="Gene3D" id="1.10.287.130">
    <property type="match status" value="1"/>
</dbReference>
<evidence type="ECO:0000256" key="9">
    <source>
        <dbReference type="ARBA" id="ARBA00022777"/>
    </source>
</evidence>
<sequence>MKTPKWGYQFLQYFLRLWLPLVLLLVVVLWILFRTQADAALAILQANERQSIQMGKRSIDAALSVLVGDALYLAEHSSLQHWLDTHDSEAKSRLAHDFLAFAKRRPHYDQIRFLDEHGYERVRINFHDGHSFIELASLQDLSESPYVRNTLALDEKAVLISPFDLNIEQGVIEEPISPTIRFSAPVFGDDGQKRGLVVLNYQGYRLLNRLRAISEQSLGSLWLLNAAGYWLLGPDPGTEWGFMYQDRQAVRFEREFGEEIWSAIMQGPQLGQWEHEKGLFTYSKISPAEAQNNVNAEEERWVLISYVPPSVIAASTAENERNLVIAFIGLTFVLALVSGIIAYYIVRRRQAEAAVRASEIRFRGLLESAPDGIVIVDQRGVITLVNSQTEQWFGYTRDELLGNHIEQLIPERFRSGHVKVRDRYAGKPATRPMGAGLELFGRRKDGSEFPVEISLSPLQTDQGLLVTSIIRDITSRKQAEEMQRQVEMRYHGLVNNLPVGVYRNKPDEKGQFLEVNQAMVDIFEAESAEQLLTHHFRESYCDLAERNRFIGKVLHDGYVKGEEVRLKTLKGREFYAALSAVMKKNESGGIYFDGILEDISMRKESEHKIQQLNERLQARSKELETINRELEAFSYSVSHDLRAPLRAMDGFSRTLLDEYADHFDEKGRDRLRRIRAAAQRMGALIDDLLKLSRVSRTEIKREEVDLTQMANEVLQILQQDDPARTVCIQIQSGLMAYGDARLLRVVMDNLLGNAWKFTAHAQAASIEVGEELKGGQIVYFVRDNGIGFDMAYADKLFGAFQRLHDAAEFPGTGIGLATVQRVIHKHGGQIWAESAVNQGTTFYFILDEKESA</sequence>
<feature type="domain" description="Histidine kinase" evidence="16">
    <location>
        <begin position="636"/>
        <end position="850"/>
    </location>
</feature>
<dbReference type="AlphaFoldDB" id="A0A1I4LEE8"/>
<keyword evidence="14" id="KW-0175">Coiled coil</keyword>
<dbReference type="Pfam" id="PF00512">
    <property type="entry name" value="HisKA"/>
    <property type="match status" value="1"/>
</dbReference>
<dbReference type="PROSITE" id="PS50109">
    <property type="entry name" value="HIS_KIN"/>
    <property type="match status" value="1"/>
</dbReference>
<keyword evidence="5" id="KW-0597">Phosphoprotein</keyword>
<comment type="catalytic activity">
    <reaction evidence="1">
        <text>ATP + protein L-histidine = ADP + protein N-phospho-L-histidine.</text>
        <dbReference type="EC" id="2.7.13.3"/>
    </reaction>
</comment>
<dbReference type="PANTHER" id="PTHR42878">
    <property type="entry name" value="TWO-COMPONENT HISTIDINE KINASE"/>
    <property type="match status" value="1"/>
</dbReference>
<dbReference type="Pfam" id="PF02518">
    <property type="entry name" value="HATPase_c"/>
    <property type="match status" value="1"/>
</dbReference>
<evidence type="ECO:0000313" key="20">
    <source>
        <dbReference type="Proteomes" id="UP000199561"/>
    </source>
</evidence>
<dbReference type="InterPro" id="IPR000700">
    <property type="entry name" value="PAS-assoc_C"/>
</dbReference>
<evidence type="ECO:0000256" key="15">
    <source>
        <dbReference type="SAM" id="Phobius"/>
    </source>
</evidence>
<feature type="coiled-coil region" evidence="14">
    <location>
        <begin position="602"/>
        <end position="633"/>
    </location>
</feature>
<dbReference type="SUPFAM" id="SSF55785">
    <property type="entry name" value="PYP-like sensor domain (PAS domain)"/>
    <property type="match status" value="2"/>
</dbReference>
<name>A0A1I4LEE8_9PROT</name>
<dbReference type="InterPro" id="IPR029151">
    <property type="entry name" value="Sensor-like_sf"/>
</dbReference>
<keyword evidence="6" id="KW-0808">Transferase</keyword>
<dbReference type="GO" id="GO:0000155">
    <property type="term" value="F:phosphorelay sensor kinase activity"/>
    <property type="evidence" value="ECO:0007669"/>
    <property type="project" value="InterPro"/>
</dbReference>
<dbReference type="Pfam" id="PF21623">
    <property type="entry name" value="HK_sensor_dom_bact"/>
    <property type="match status" value="1"/>
</dbReference>
<evidence type="ECO:0000259" key="16">
    <source>
        <dbReference type="PROSITE" id="PS50109"/>
    </source>
</evidence>
<feature type="domain" description="PAC" evidence="18">
    <location>
        <begin position="435"/>
        <end position="485"/>
    </location>
</feature>
<dbReference type="PROSITE" id="PS50113">
    <property type="entry name" value="PAC"/>
    <property type="match status" value="2"/>
</dbReference>
<dbReference type="GO" id="GO:0000156">
    <property type="term" value="F:phosphorelay response regulator activity"/>
    <property type="evidence" value="ECO:0007669"/>
    <property type="project" value="TreeGrafter"/>
</dbReference>
<dbReference type="SMART" id="SM00387">
    <property type="entry name" value="HATPase_c"/>
    <property type="match status" value="1"/>
</dbReference>